<dbReference type="Pfam" id="PF04909">
    <property type="entry name" value="Amidohydro_2"/>
    <property type="match status" value="1"/>
</dbReference>
<evidence type="ECO:0000259" key="2">
    <source>
        <dbReference type="Pfam" id="PF04909"/>
    </source>
</evidence>
<feature type="domain" description="Amidohydrolase-related" evidence="2">
    <location>
        <begin position="4"/>
        <end position="305"/>
    </location>
</feature>
<dbReference type="RefSeq" id="WP_057786792.1">
    <property type="nucleotide sequence ID" value="NZ_JQCD01000021.1"/>
</dbReference>
<dbReference type="STRING" id="1620.IV67_GL001653"/>
<accession>A0A0R2JJ70</accession>
<dbReference type="PATRIC" id="fig|1620.3.peg.1690"/>
<dbReference type="EMBL" id="JQCD01000021">
    <property type="protein sequence ID" value="KRN77298.1"/>
    <property type="molecule type" value="Genomic_DNA"/>
</dbReference>
<gene>
    <name evidence="3" type="ORF">IV67_GL001653</name>
</gene>
<protein>
    <submittedName>
        <fullName evidence="3">Amidohydrolase family superfamily</fullName>
    </submittedName>
</protein>
<evidence type="ECO:0000313" key="4">
    <source>
        <dbReference type="Proteomes" id="UP000051673"/>
    </source>
</evidence>
<dbReference type="InterPro" id="IPR032466">
    <property type="entry name" value="Metal_Hydrolase"/>
</dbReference>
<comment type="caution">
    <text evidence="3">The sequence shown here is derived from an EMBL/GenBank/DDBJ whole genome shotgun (WGS) entry which is preliminary data.</text>
</comment>
<dbReference type="InterPro" id="IPR032465">
    <property type="entry name" value="ACMSD"/>
</dbReference>
<sequence length="323" mass="36515">MKKIDGHLHLVRDIAGFNGNGRLNALGNGDAIWDTGEVIHLLPDGYGDDSFTAENVIKFMDAEGIEKAMVLQGSLNGFQNYYTWQSIKQYPDRFMGAFSVDIFTDNYMKIVQRHVETLGFRALKLEISEGGGMHGYHGTTPFRLDSDPRVAKILHYLSDFPGFTVIVDYGNYDQISYQPEVMATLAKTYPSMQFVAAHLSFPHVAHIERLKVALNQWVGLDNLYTDISAIQDIDADTVYPFEKSQKVVRIAKEILGSEHLIWGSDSPWSSTFNSYHNLSTWLEQTDIFTDQELENVLYNNANRIYFNDEAVEAIKSAVDPAYS</sequence>
<name>A0A0R2JJ70_9LACO</name>
<evidence type="ECO:0000313" key="3">
    <source>
        <dbReference type="EMBL" id="KRN77298.1"/>
    </source>
</evidence>
<proteinExistence type="predicted"/>
<keyword evidence="4" id="KW-1185">Reference proteome</keyword>
<dbReference type="SUPFAM" id="SSF51556">
    <property type="entry name" value="Metallo-dependent hydrolases"/>
    <property type="match status" value="1"/>
</dbReference>
<dbReference type="OrthoDB" id="9771932at2"/>
<reference evidence="3 4" key="1">
    <citation type="journal article" date="2015" name="Genome Announc.">
        <title>Expanding the biotechnology potential of lactobacilli through comparative genomics of 213 strains and associated genera.</title>
        <authorList>
            <person name="Sun Z."/>
            <person name="Harris H.M."/>
            <person name="McCann A."/>
            <person name="Guo C."/>
            <person name="Argimon S."/>
            <person name="Zhang W."/>
            <person name="Yang X."/>
            <person name="Jeffery I.B."/>
            <person name="Cooney J.C."/>
            <person name="Kagawa T.F."/>
            <person name="Liu W."/>
            <person name="Song Y."/>
            <person name="Salvetti E."/>
            <person name="Wrobel A."/>
            <person name="Rasinkangas P."/>
            <person name="Parkhill J."/>
            <person name="Rea M.C."/>
            <person name="O'Sullivan O."/>
            <person name="Ritari J."/>
            <person name="Douillard F.P."/>
            <person name="Paul Ross R."/>
            <person name="Yang R."/>
            <person name="Briner A.E."/>
            <person name="Felis G.E."/>
            <person name="de Vos W.M."/>
            <person name="Barrangou R."/>
            <person name="Klaenhammer T.R."/>
            <person name="Caufield P.W."/>
            <person name="Cui Y."/>
            <person name="Zhang H."/>
            <person name="O'Toole P.W."/>
        </authorList>
    </citation>
    <scope>NUCLEOTIDE SEQUENCE [LARGE SCALE GENOMIC DNA]</scope>
    <source>
        <strain evidence="3 4">DSM 20014</strain>
    </source>
</reference>
<dbReference type="PANTHER" id="PTHR21240:SF19">
    <property type="entry name" value="CATALYTIC_ HYDROLASE"/>
    <property type="match status" value="1"/>
</dbReference>
<dbReference type="GO" id="GO:0016831">
    <property type="term" value="F:carboxy-lyase activity"/>
    <property type="evidence" value="ECO:0007669"/>
    <property type="project" value="InterPro"/>
</dbReference>
<dbReference type="Gene3D" id="3.20.20.140">
    <property type="entry name" value="Metal-dependent hydrolases"/>
    <property type="match status" value="1"/>
</dbReference>
<dbReference type="PANTHER" id="PTHR21240">
    <property type="entry name" value="2-AMINO-3-CARBOXYLMUCONATE-6-SEMIALDEHYDE DECARBOXYLASE"/>
    <property type="match status" value="1"/>
</dbReference>
<dbReference type="Proteomes" id="UP000051673">
    <property type="component" value="Unassembled WGS sequence"/>
</dbReference>
<evidence type="ECO:0000256" key="1">
    <source>
        <dbReference type="ARBA" id="ARBA00023239"/>
    </source>
</evidence>
<keyword evidence="3" id="KW-0378">Hydrolase</keyword>
<dbReference type="InterPro" id="IPR006680">
    <property type="entry name" value="Amidohydro-rel"/>
</dbReference>
<keyword evidence="1" id="KW-0456">Lyase</keyword>
<organism evidence="3 4">
    <name type="scientific">Weissella minor</name>
    <dbReference type="NCBI Taxonomy" id="1620"/>
    <lineage>
        <taxon>Bacteria</taxon>
        <taxon>Bacillati</taxon>
        <taxon>Bacillota</taxon>
        <taxon>Bacilli</taxon>
        <taxon>Lactobacillales</taxon>
        <taxon>Lactobacillaceae</taxon>
        <taxon>Weissella</taxon>
    </lineage>
</organism>
<dbReference type="AlphaFoldDB" id="A0A0R2JJ70"/>
<dbReference type="GO" id="GO:0016787">
    <property type="term" value="F:hydrolase activity"/>
    <property type="evidence" value="ECO:0007669"/>
    <property type="project" value="UniProtKB-KW"/>
</dbReference>